<dbReference type="Proteomes" id="UP000504606">
    <property type="component" value="Unplaced"/>
</dbReference>
<dbReference type="InterPro" id="IPR015943">
    <property type="entry name" value="WD40/YVTN_repeat-like_dom_sf"/>
</dbReference>
<keyword evidence="4" id="KW-0677">Repeat</keyword>
<dbReference type="GeneID" id="113205303"/>
<sequence length="471" mass="51821">MSKPFASEDVDSVDCPSSWQSNRSCVENASQTADLQFADAGVQSTTTNSVEVQTNSTETDQPPAIDESKLAAWLNRITPRVLEELDKNQKSRVFDDYKLQNSENSLVKLLYTLSLEKDHPQFKFITSGIDWSCTGGVLAVSRCAKEHASWCDHSGTVCLYQMNRPDSKVENTFRSLDVSSCVTSLCAHPSDSFILACGAFSGEVTVWNLQRDDATIIGNLTLHSEAVVHMQWIQNFDLTSMRPVLASASRDGTIVIWTVKSTTGTLKATQCFLLQGEMDKLNLGILCCTFNPSEPRMFLCGVEGGSLALCRTDSKRPLLGKKINSELEYFNPILNIIEGHKGTITGVCWVPGSKNLFVSCGTDSVVHVYSFTEMNIIRKIHLSHPLCGLDISLSHPDIAVIWDSSGHIHLYNIHSSKSLPPLDINNGDRHLPLSALRIQTASAQLLALGDVEGKVCVWQIPHSKFNNPSES</sequence>
<dbReference type="GO" id="GO:0042073">
    <property type="term" value="P:intraciliary transport"/>
    <property type="evidence" value="ECO:0007669"/>
    <property type="project" value="TreeGrafter"/>
</dbReference>
<dbReference type="KEGG" id="foc:113205303"/>
<dbReference type="PROSITE" id="PS50082">
    <property type="entry name" value="WD_REPEATS_2"/>
    <property type="match status" value="2"/>
</dbReference>
<evidence type="ECO:0000256" key="3">
    <source>
        <dbReference type="ARBA" id="ARBA00022574"/>
    </source>
</evidence>
<reference evidence="8 9" key="1">
    <citation type="submission" date="2025-04" db="UniProtKB">
        <authorList>
            <consortium name="RefSeq"/>
        </authorList>
    </citation>
    <scope>IDENTIFICATION</scope>
    <source>
        <tissue evidence="8 9">Whole organism</tissue>
    </source>
</reference>
<evidence type="ECO:0000256" key="5">
    <source>
        <dbReference type="PROSITE-ProRule" id="PRU00221"/>
    </source>
</evidence>
<gene>
    <name evidence="8 9" type="primary">LOC113205303</name>
</gene>
<comment type="subcellular location">
    <subcellularLocation>
        <location evidence="1">Cytoplasm</location>
    </subcellularLocation>
</comment>
<dbReference type="GO" id="GO:0045504">
    <property type="term" value="F:dynein heavy chain binding"/>
    <property type="evidence" value="ECO:0007669"/>
    <property type="project" value="TreeGrafter"/>
</dbReference>
<keyword evidence="3 5" id="KW-0853">WD repeat</keyword>
<evidence type="ECO:0000313" key="9">
    <source>
        <dbReference type="RefSeq" id="XP_052123894.1"/>
    </source>
</evidence>
<dbReference type="SMART" id="SM00320">
    <property type="entry name" value="WD40"/>
    <property type="match status" value="6"/>
</dbReference>
<dbReference type="InterPro" id="IPR050687">
    <property type="entry name" value="Dynein_IC"/>
</dbReference>
<proteinExistence type="predicted"/>
<organism evidence="7 8">
    <name type="scientific">Frankliniella occidentalis</name>
    <name type="common">Western flower thrips</name>
    <name type="synonym">Euthrips occidentalis</name>
    <dbReference type="NCBI Taxonomy" id="133901"/>
    <lineage>
        <taxon>Eukaryota</taxon>
        <taxon>Metazoa</taxon>
        <taxon>Ecdysozoa</taxon>
        <taxon>Arthropoda</taxon>
        <taxon>Hexapoda</taxon>
        <taxon>Insecta</taxon>
        <taxon>Pterygota</taxon>
        <taxon>Neoptera</taxon>
        <taxon>Paraneoptera</taxon>
        <taxon>Thysanoptera</taxon>
        <taxon>Terebrantia</taxon>
        <taxon>Thripoidea</taxon>
        <taxon>Thripidae</taxon>
        <taxon>Frankliniella</taxon>
    </lineage>
</organism>
<dbReference type="InterPro" id="IPR036322">
    <property type="entry name" value="WD40_repeat_dom_sf"/>
</dbReference>
<keyword evidence="7" id="KW-1185">Reference proteome</keyword>
<feature type="repeat" description="WD" evidence="5">
    <location>
        <begin position="337"/>
        <end position="379"/>
    </location>
</feature>
<evidence type="ECO:0000256" key="2">
    <source>
        <dbReference type="ARBA" id="ARBA00022490"/>
    </source>
</evidence>
<dbReference type="GO" id="GO:0005868">
    <property type="term" value="C:cytoplasmic dynein complex"/>
    <property type="evidence" value="ECO:0007669"/>
    <property type="project" value="TreeGrafter"/>
</dbReference>
<evidence type="ECO:0000256" key="6">
    <source>
        <dbReference type="SAM" id="MobiDB-lite"/>
    </source>
</evidence>
<dbReference type="RefSeq" id="XP_052123894.1">
    <property type="nucleotide sequence ID" value="XM_052267934.1"/>
</dbReference>
<dbReference type="SUPFAM" id="SSF50978">
    <property type="entry name" value="WD40 repeat-like"/>
    <property type="match status" value="1"/>
</dbReference>
<dbReference type="Gene3D" id="2.130.10.10">
    <property type="entry name" value="YVTN repeat-like/Quinoprotein amine dehydrogenase"/>
    <property type="match status" value="2"/>
</dbReference>
<dbReference type="InterPro" id="IPR001680">
    <property type="entry name" value="WD40_rpt"/>
</dbReference>
<feature type="repeat" description="WD" evidence="5">
    <location>
        <begin position="226"/>
        <end position="267"/>
    </location>
</feature>
<dbReference type="GO" id="GO:0045503">
    <property type="term" value="F:dynein light chain binding"/>
    <property type="evidence" value="ECO:0007669"/>
    <property type="project" value="TreeGrafter"/>
</dbReference>
<accession>A0A6J1S617</accession>
<keyword evidence="2" id="KW-0963">Cytoplasm</keyword>
<dbReference type="AlphaFoldDB" id="A0A6J1S617"/>
<evidence type="ECO:0000313" key="8">
    <source>
        <dbReference type="RefSeq" id="XP_026276654.2"/>
    </source>
</evidence>
<evidence type="ECO:0000313" key="7">
    <source>
        <dbReference type="Proteomes" id="UP000504606"/>
    </source>
</evidence>
<protein>
    <submittedName>
        <fullName evidence="9">Cytoplasmic dynein 2 intermediate chain 2-like isoform X1</fullName>
    </submittedName>
    <submittedName>
        <fullName evidence="8">Cytoplasmic dynein 2 intermediate chain 2-like isoform X2</fullName>
    </submittedName>
</protein>
<evidence type="ECO:0000256" key="4">
    <source>
        <dbReference type="ARBA" id="ARBA00022737"/>
    </source>
</evidence>
<feature type="region of interest" description="Disordered" evidence="6">
    <location>
        <begin position="1"/>
        <end position="23"/>
    </location>
</feature>
<dbReference type="PANTHER" id="PTHR12442:SF26">
    <property type="entry name" value="CYTOPLASMIC DYNEIN 2 INTERMEDIATE CHAIN 2"/>
    <property type="match status" value="1"/>
</dbReference>
<dbReference type="GO" id="GO:0097014">
    <property type="term" value="C:ciliary plasm"/>
    <property type="evidence" value="ECO:0007669"/>
    <property type="project" value="TreeGrafter"/>
</dbReference>
<dbReference type="PANTHER" id="PTHR12442">
    <property type="entry name" value="DYNEIN INTERMEDIATE CHAIN"/>
    <property type="match status" value="1"/>
</dbReference>
<name>A0A6J1S617_FRAOC</name>
<dbReference type="RefSeq" id="XP_026276654.2">
    <property type="nucleotide sequence ID" value="XM_026420869.2"/>
</dbReference>
<evidence type="ECO:0000256" key="1">
    <source>
        <dbReference type="ARBA" id="ARBA00004496"/>
    </source>
</evidence>
<dbReference type="OrthoDB" id="445052at2759"/>
<dbReference type="Pfam" id="PF00400">
    <property type="entry name" value="WD40"/>
    <property type="match status" value="3"/>
</dbReference>